<feature type="non-terminal residue" evidence="2">
    <location>
        <position position="79"/>
    </location>
</feature>
<organism evidence="2">
    <name type="scientific">uncultured Thermomicrobiales bacterium</name>
    <dbReference type="NCBI Taxonomy" id="1645740"/>
    <lineage>
        <taxon>Bacteria</taxon>
        <taxon>Pseudomonadati</taxon>
        <taxon>Thermomicrobiota</taxon>
        <taxon>Thermomicrobia</taxon>
        <taxon>Thermomicrobiales</taxon>
        <taxon>environmental samples</taxon>
    </lineage>
</organism>
<gene>
    <name evidence="2" type="ORF">AVDCRST_MAG49-1719</name>
</gene>
<feature type="region of interest" description="Disordered" evidence="1">
    <location>
        <begin position="44"/>
        <end position="79"/>
    </location>
</feature>
<evidence type="ECO:0000313" key="2">
    <source>
        <dbReference type="EMBL" id="CAA9550230.1"/>
    </source>
</evidence>
<protein>
    <submittedName>
        <fullName evidence="2">Uncharacterized protein</fullName>
    </submittedName>
</protein>
<dbReference type="AlphaFoldDB" id="A0A6J4UGL3"/>
<evidence type="ECO:0000256" key="1">
    <source>
        <dbReference type="SAM" id="MobiDB-lite"/>
    </source>
</evidence>
<name>A0A6J4UGL3_9BACT</name>
<sequence>EVVRRPQQRGELHAARHEVAHRLHVPGDRHPGVLVQAVPRGVGAEQGRVRGQVSRSRQGRRRTRPFGAETESGFVPEPV</sequence>
<proteinExistence type="predicted"/>
<dbReference type="EMBL" id="CADCWG010000109">
    <property type="protein sequence ID" value="CAA9550230.1"/>
    <property type="molecule type" value="Genomic_DNA"/>
</dbReference>
<accession>A0A6J4UGL3</accession>
<feature type="non-terminal residue" evidence="2">
    <location>
        <position position="1"/>
    </location>
</feature>
<reference evidence="2" key="1">
    <citation type="submission" date="2020-02" db="EMBL/GenBank/DDBJ databases">
        <authorList>
            <person name="Meier V. D."/>
        </authorList>
    </citation>
    <scope>NUCLEOTIDE SEQUENCE</scope>
    <source>
        <strain evidence="2">AVDCRST_MAG49</strain>
    </source>
</reference>